<protein>
    <submittedName>
        <fullName evidence="1">Uncharacterized protein</fullName>
    </submittedName>
</protein>
<accession>D2R956</accession>
<reference evidence="1 2" key="1">
    <citation type="journal article" date="2009" name="Stand. Genomic Sci.">
        <title>Complete genome sequence of Pirellula staleyi type strain (ATCC 27377).</title>
        <authorList>
            <person name="Clum A."/>
            <person name="Tindall B.J."/>
            <person name="Sikorski J."/>
            <person name="Ivanova N."/>
            <person name="Mavrommatis K."/>
            <person name="Lucas S."/>
            <person name="Glavina del Rio T."/>
            <person name="Nolan M."/>
            <person name="Chen F."/>
            <person name="Tice H."/>
            <person name="Pitluck S."/>
            <person name="Cheng J.F."/>
            <person name="Chertkov O."/>
            <person name="Brettin T."/>
            <person name="Han C."/>
            <person name="Detter J.C."/>
            <person name="Kuske C."/>
            <person name="Bruce D."/>
            <person name="Goodwin L."/>
            <person name="Ovchinikova G."/>
            <person name="Pati A."/>
            <person name="Mikhailova N."/>
            <person name="Chen A."/>
            <person name="Palaniappan K."/>
            <person name="Land M."/>
            <person name="Hauser L."/>
            <person name="Chang Y.J."/>
            <person name="Jeffries C.D."/>
            <person name="Chain P."/>
            <person name="Rohde M."/>
            <person name="Goker M."/>
            <person name="Bristow J."/>
            <person name="Eisen J.A."/>
            <person name="Markowitz V."/>
            <person name="Hugenholtz P."/>
            <person name="Kyrpides N.C."/>
            <person name="Klenk H.P."/>
            <person name="Lapidus A."/>
        </authorList>
    </citation>
    <scope>NUCLEOTIDE SEQUENCE [LARGE SCALE GENOMIC DNA]</scope>
    <source>
        <strain evidence="2">ATCC 27377 / DSM 6068 / ICPB 4128</strain>
    </source>
</reference>
<keyword evidence="2" id="KW-1185">Reference proteome</keyword>
<dbReference type="KEGG" id="psl:Psta_1205"/>
<evidence type="ECO:0000313" key="2">
    <source>
        <dbReference type="Proteomes" id="UP000001887"/>
    </source>
</evidence>
<dbReference type="Proteomes" id="UP000001887">
    <property type="component" value="Chromosome"/>
</dbReference>
<proteinExistence type="predicted"/>
<sequence length="137" mass="15327">MRDNVGRFCESVHTRLEALDGQMDALKLNIGTTWHSLQEKLKEVRQDHEASRQLVADARTSLESWFGEQQIESQGAIDALVKNHDVKQLAARAQKAEECAWSAIQLAQASIDDAEWMILEAISAKLDAEAVTEELPQ</sequence>
<organism evidence="1 2">
    <name type="scientific">Pirellula staleyi (strain ATCC 27377 / DSM 6068 / ICPB 4128)</name>
    <name type="common">Pirella staleyi</name>
    <dbReference type="NCBI Taxonomy" id="530564"/>
    <lineage>
        <taxon>Bacteria</taxon>
        <taxon>Pseudomonadati</taxon>
        <taxon>Planctomycetota</taxon>
        <taxon>Planctomycetia</taxon>
        <taxon>Pirellulales</taxon>
        <taxon>Pirellulaceae</taxon>
        <taxon>Pirellula</taxon>
    </lineage>
</organism>
<dbReference type="EMBL" id="CP001848">
    <property type="protein sequence ID" value="ADB15883.1"/>
    <property type="molecule type" value="Genomic_DNA"/>
</dbReference>
<dbReference type="AlphaFoldDB" id="D2R956"/>
<evidence type="ECO:0000313" key="1">
    <source>
        <dbReference type="EMBL" id="ADB15883.1"/>
    </source>
</evidence>
<dbReference type="STRING" id="530564.Psta_1205"/>
<gene>
    <name evidence="1" type="ordered locus">Psta_1205</name>
</gene>
<name>D2R956_PIRSD</name>
<dbReference type="HOGENOM" id="CLU_1863329_0_0_0"/>